<dbReference type="Pfam" id="PF25583">
    <property type="entry name" value="WCX"/>
    <property type="match status" value="1"/>
</dbReference>
<dbReference type="RefSeq" id="WP_163147459.1">
    <property type="nucleotide sequence ID" value="NZ_JAAIKZ010000007.1"/>
</dbReference>
<feature type="non-terminal residue" evidence="2">
    <location>
        <position position="1"/>
    </location>
</feature>
<dbReference type="EMBL" id="JAAIKZ010000007">
    <property type="protein sequence ID" value="NEX73760.1"/>
    <property type="molecule type" value="Genomic_DNA"/>
</dbReference>
<dbReference type="Proteomes" id="UP000480681">
    <property type="component" value="Unassembled WGS sequence"/>
</dbReference>
<evidence type="ECO:0000313" key="3">
    <source>
        <dbReference type="Proteomes" id="UP000480681"/>
    </source>
</evidence>
<protein>
    <submittedName>
        <fullName evidence="2">WYL domain-containing protein</fullName>
    </submittedName>
</protein>
<feature type="domain" description="WCX" evidence="1">
    <location>
        <begin position="20"/>
        <end position="97"/>
    </location>
</feature>
<evidence type="ECO:0000313" key="2">
    <source>
        <dbReference type="EMBL" id="NEX73760.1"/>
    </source>
</evidence>
<name>A0AAW9Y6E1_9GAMM</name>
<dbReference type="AlphaFoldDB" id="A0AAW9Y6E1"/>
<organism evidence="2 3">
    <name type="scientific">Aeromonas rivipollensis</name>
    <dbReference type="NCBI Taxonomy" id="948519"/>
    <lineage>
        <taxon>Bacteria</taxon>
        <taxon>Pseudomonadati</taxon>
        <taxon>Pseudomonadota</taxon>
        <taxon>Gammaproteobacteria</taxon>
        <taxon>Aeromonadales</taxon>
        <taxon>Aeromonadaceae</taxon>
        <taxon>Aeromonas</taxon>
    </lineage>
</organism>
<sequence>LRRNTQQIDTDPTLWRSGMIEVLLKASAAIAINFQHRPLLPEQEIVKTLDDGALLLSSHVLDANQILPVIKSWMPGLTVISPGFIHEQIVRDLRHLLTLMSQAPP</sequence>
<gene>
    <name evidence="2" type="ORF">G4911_03160</name>
</gene>
<evidence type="ECO:0000259" key="1">
    <source>
        <dbReference type="Pfam" id="PF25583"/>
    </source>
</evidence>
<comment type="caution">
    <text evidence="2">The sequence shown here is derived from an EMBL/GenBank/DDBJ whole genome shotgun (WGS) entry which is preliminary data.</text>
</comment>
<reference evidence="2 3" key="1">
    <citation type="submission" date="2020-02" db="EMBL/GenBank/DDBJ databases">
        <title>Genome sequencing of Aeromonas rivipollensis.</title>
        <authorList>
            <person name="Fono-Tamo Ubani E.K."/>
            <person name="Lekota K.E."/>
        </authorList>
    </citation>
    <scope>NUCLEOTIDE SEQUENCE [LARGE SCALE GENOMIC DNA]</scope>
    <source>
        <strain evidence="2 3">G87</strain>
    </source>
</reference>
<accession>A0AAW9Y6E1</accession>
<dbReference type="InterPro" id="IPR057727">
    <property type="entry name" value="WCX_dom"/>
</dbReference>
<proteinExistence type="predicted"/>